<name>A0ACC3MCG1_9PEZI</name>
<accession>A0ACC3MCG1</accession>
<dbReference type="Proteomes" id="UP001281147">
    <property type="component" value="Unassembled WGS sequence"/>
</dbReference>
<evidence type="ECO:0000313" key="1">
    <source>
        <dbReference type="EMBL" id="KAK3684645.1"/>
    </source>
</evidence>
<dbReference type="EMBL" id="JAUTXU010000333">
    <property type="protein sequence ID" value="KAK3684645.1"/>
    <property type="molecule type" value="Genomic_DNA"/>
</dbReference>
<sequence length="631" mass="70380">MATVSSSAKTSAEATLTPKGRSARQMEDITQQLALQVSEQLPGILHELLQGGFDPDSQPLQLECSLTAGNGPRVPEHRLPVAAVHIGRDFTPFSARSTPIIGNKYSQDLASSQPLVGDAQASSRTLNSRNSSHRPSPVSADAPPGNDGRPAKRVRKDVGQRRLGSDTDSASLRGEESSIRRKRISDNPALQPSTFDKFVGGIWDSLYSGVRMDITEVIEQWQAIESSGQPKLLTDAEQEIAVRSDTGAFGRISILTRKISQASKTCRSLEVIIQAHWIQCFDERVNELSAEQTLDKAKRIAIAEACVDFNWSEKELRNKMAIWRGYHDIKKTGGWVALVFAGTGLYRFCKYRVSFSDESFGILRALRHRLEVAADTLHPRWRILLSIVEEPTAPRYKGHPHDWVVNGPGNEAIPLPQTYHQWDKNFSYLHLDSSIIDEEAWGQFDPRIVAPEDDSAASKCQPCGQRQSDSPPQNSCVCYPNLYGSMRATMVPLQVFRTPNGKNNGLKACCPFETGLAVGEFVGQITSGLEGMDVMVGETHRATYQIWQGKQGNHTRFVNHSCRPNSHFERFVWLGKQRIVLVSRGIEADEEVTVDYGQTYWQNLDKECKCGHPGCRYQNRDRHLITPPEDE</sequence>
<gene>
    <name evidence="1" type="ORF">LTR37_020077</name>
</gene>
<reference evidence="1" key="1">
    <citation type="submission" date="2023-07" db="EMBL/GenBank/DDBJ databases">
        <title>Black Yeasts Isolated from many extreme environments.</title>
        <authorList>
            <person name="Coleine C."/>
            <person name="Stajich J.E."/>
            <person name="Selbmann L."/>
        </authorList>
    </citation>
    <scope>NUCLEOTIDE SEQUENCE</scope>
    <source>
        <strain evidence="1">CCFEE 5714</strain>
    </source>
</reference>
<comment type="caution">
    <text evidence="1">The sequence shown here is derived from an EMBL/GenBank/DDBJ whole genome shotgun (WGS) entry which is preliminary data.</text>
</comment>
<evidence type="ECO:0000313" key="2">
    <source>
        <dbReference type="Proteomes" id="UP001281147"/>
    </source>
</evidence>
<protein>
    <submittedName>
        <fullName evidence="1">Uncharacterized protein</fullName>
    </submittedName>
</protein>
<keyword evidence="2" id="KW-1185">Reference proteome</keyword>
<proteinExistence type="predicted"/>
<organism evidence="1 2">
    <name type="scientific">Vermiconidia calcicola</name>
    <dbReference type="NCBI Taxonomy" id="1690605"/>
    <lineage>
        <taxon>Eukaryota</taxon>
        <taxon>Fungi</taxon>
        <taxon>Dikarya</taxon>
        <taxon>Ascomycota</taxon>
        <taxon>Pezizomycotina</taxon>
        <taxon>Dothideomycetes</taxon>
        <taxon>Dothideomycetidae</taxon>
        <taxon>Mycosphaerellales</taxon>
        <taxon>Extremaceae</taxon>
        <taxon>Vermiconidia</taxon>
    </lineage>
</organism>